<evidence type="ECO:0000256" key="6">
    <source>
        <dbReference type="ARBA" id="ARBA00022989"/>
    </source>
</evidence>
<feature type="transmembrane region" description="Helical" evidence="8">
    <location>
        <begin position="20"/>
        <end position="42"/>
    </location>
</feature>
<accession>A0A347ZR70</accession>
<name>A0A347ZR70_9CHLR</name>
<evidence type="ECO:0000313" key="10">
    <source>
        <dbReference type="Proteomes" id="UP000256388"/>
    </source>
</evidence>
<evidence type="ECO:0000256" key="8">
    <source>
        <dbReference type="SAM" id="Phobius"/>
    </source>
</evidence>
<dbReference type="EMBL" id="QUMS01000001">
    <property type="protein sequence ID" value="REG11645.1"/>
    <property type="molecule type" value="Genomic_DNA"/>
</dbReference>
<evidence type="ECO:0000256" key="1">
    <source>
        <dbReference type="ARBA" id="ARBA00004651"/>
    </source>
</evidence>
<reference evidence="9 10" key="1">
    <citation type="submission" date="2018-08" db="EMBL/GenBank/DDBJ databases">
        <title>Genomic Encyclopedia of Type Strains, Phase IV (KMG-IV): sequencing the most valuable type-strain genomes for metagenomic binning, comparative biology and taxonomic classification.</title>
        <authorList>
            <person name="Goeker M."/>
        </authorList>
    </citation>
    <scope>NUCLEOTIDE SEQUENCE [LARGE SCALE GENOMIC DNA]</scope>
    <source>
        <strain evidence="9 10">DSM 23923</strain>
    </source>
</reference>
<keyword evidence="5 8" id="KW-0812">Transmembrane</keyword>
<dbReference type="Gene3D" id="1.10.3470.10">
    <property type="entry name" value="ABC transporter involved in vitamin B12 uptake, BtuC"/>
    <property type="match status" value="1"/>
</dbReference>
<organism evidence="9 10">
    <name type="scientific">Pelolinea submarina</name>
    <dbReference type="NCBI Taxonomy" id="913107"/>
    <lineage>
        <taxon>Bacteria</taxon>
        <taxon>Bacillati</taxon>
        <taxon>Chloroflexota</taxon>
        <taxon>Anaerolineae</taxon>
        <taxon>Anaerolineales</taxon>
        <taxon>Anaerolineaceae</taxon>
        <taxon>Pelolinea</taxon>
    </lineage>
</organism>
<dbReference type="InterPro" id="IPR000522">
    <property type="entry name" value="ABC_transptr_permease_BtuC"/>
</dbReference>
<dbReference type="Pfam" id="PF01032">
    <property type="entry name" value="FecCD"/>
    <property type="match status" value="1"/>
</dbReference>
<feature type="transmembrane region" description="Helical" evidence="8">
    <location>
        <begin position="103"/>
        <end position="121"/>
    </location>
</feature>
<comment type="similarity">
    <text evidence="2">Belongs to the binding-protein-dependent transport system permease family. FecCD subfamily.</text>
</comment>
<protein>
    <submittedName>
        <fullName evidence="9">Iron complex transport system permease protein</fullName>
    </submittedName>
</protein>
<gene>
    <name evidence="9" type="ORF">DFR64_1537</name>
</gene>
<evidence type="ECO:0000256" key="3">
    <source>
        <dbReference type="ARBA" id="ARBA00022448"/>
    </source>
</evidence>
<evidence type="ECO:0000313" key="9">
    <source>
        <dbReference type="EMBL" id="REG11645.1"/>
    </source>
</evidence>
<dbReference type="InterPro" id="IPR037294">
    <property type="entry name" value="ABC_BtuC-like"/>
</dbReference>
<evidence type="ECO:0000256" key="5">
    <source>
        <dbReference type="ARBA" id="ARBA00022692"/>
    </source>
</evidence>
<dbReference type="Proteomes" id="UP000256388">
    <property type="component" value="Unassembled WGS sequence"/>
</dbReference>
<feature type="transmembrane region" description="Helical" evidence="8">
    <location>
        <begin position="287"/>
        <end position="305"/>
    </location>
</feature>
<comment type="caution">
    <text evidence="9">The sequence shown here is derived from an EMBL/GenBank/DDBJ whole genome shotgun (WGS) entry which is preliminary data.</text>
</comment>
<feature type="transmembrane region" description="Helical" evidence="8">
    <location>
        <begin position="127"/>
        <end position="148"/>
    </location>
</feature>
<feature type="transmembrane region" description="Helical" evidence="8">
    <location>
        <begin position="71"/>
        <end position="91"/>
    </location>
</feature>
<keyword evidence="6 8" id="KW-1133">Transmembrane helix</keyword>
<keyword evidence="7 8" id="KW-0472">Membrane</keyword>
<feature type="transmembrane region" description="Helical" evidence="8">
    <location>
        <begin position="160"/>
        <end position="179"/>
    </location>
</feature>
<dbReference type="FunFam" id="1.10.3470.10:FF:000001">
    <property type="entry name" value="Vitamin B12 ABC transporter permease BtuC"/>
    <property type="match status" value="1"/>
</dbReference>
<dbReference type="SUPFAM" id="SSF81345">
    <property type="entry name" value="ABC transporter involved in vitamin B12 uptake, BtuC"/>
    <property type="match status" value="1"/>
</dbReference>
<dbReference type="GO" id="GO:0005886">
    <property type="term" value="C:plasma membrane"/>
    <property type="evidence" value="ECO:0007669"/>
    <property type="project" value="UniProtKB-SubCell"/>
</dbReference>
<feature type="transmembrane region" description="Helical" evidence="8">
    <location>
        <begin position="246"/>
        <end position="275"/>
    </location>
</feature>
<evidence type="ECO:0000256" key="7">
    <source>
        <dbReference type="ARBA" id="ARBA00023136"/>
    </source>
</evidence>
<dbReference type="GO" id="GO:0022857">
    <property type="term" value="F:transmembrane transporter activity"/>
    <property type="evidence" value="ECO:0007669"/>
    <property type="project" value="InterPro"/>
</dbReference>
<sequence length="343" mass="36256">MLRRYIRKVSENKINSRNAIAFSLLFLVLLAVMILSLGVGAVQLTPNETVSALINQAQKNSHRTIVWEFRFPRILLVVLCGAALSAAGVGFQGLFRNPLADPYVVGASGGAALGATLAVMLRFSLPHITIGIGAFFGSLLAVLVVFAISEYSNYGSIAGLLLAGSAMSAMLSAVVSLLLLLNDEVLHGVYAWLLGSFANSSWSELGQTLWLAPPAILCVFLMSRSLDALAAGEETAQSLGLNLRKARLIIVISSSLATAAAVSVSGIIGFVGLIAPHLARMLVGANHKTMMPIAMLLGSLLMLFADDLARTLMAPVEIPVGIFTALLGGPFFLYLMKTGEKRT</sequence>
<dbReference type="AlphaFoldDB" id="A0A347ZR70"/>
<proteinExistence type="inferred from homology"/>
<comment type="subcellular location">
    <subcellularLocation>
        <location evidence="1">Cell membrane</location>
        <topology evidence="1">Multi-pass membrane protein</topology>
    </subcellularLocation>
</comment>
<feature type="transmembrane region" description="Helical" evidence="8">
    <location>
        <begin position="317"/>
        <end position="336"/>
    </location>
</feature>
<dbReference type="RefSeq" id="WP_198418401.1">
    <property type="nucleotide sequence ID" value="NZ_AP018437.1"/>
</dbReference>
<evidence type="ECO:0000256" key="2">
    <source>
        <dbReference type="ARBA" id="ARBA00007935"/>
    </source>
</evidence>
<dbReference type="PANTHER" id="PTHR30472">
    <property type="entry name" value="FERRIC ENTEROBACTIN TRANSPORT SYSTEM PERMEASE PROTEIN"/>
    <property type="match status" value="1"/>
</dbReference>
<keyword evidence="4" id="KW-1003">Cell membrane</keyword>
<dbReference type="CDD" id="cd06550">
    <property type="entry name" value="TM_ABC_iron-siderophores_like"/>
    <property type="match status" value="1"/>
</dbReference>
<dbReference type="PANTHER" id="PTHR30472:SF25">
    <property type="entry name" value="ABC TRANSPORTER PERMEASE PROTEIN MJ0876-RELATED"/>
    <property type="match status" value="1"/>
</dbReference>
<keyword evidence="3" id="KW-0813">Transport</keyword>
<keyword evidence="10" id="KW-1185">Reference proteome</keyword>
<evidence type="ECO:0000256" key="4">
    <source>
        <dbReference type="ARBA" id="ARBA00022475"/>
    </source>
</evidence>